<gene>
    <name evidence="3" type="ORF">GCT13_41680</name>
</gene>
<evidence type="ECO:0000256" key="1">
    <source>
        <dbReference type="SAM" id="MobiDB-lite"/>
    </source>
</evidence>
<dbReference type="RefSeq" id="WP_143327191.1">
    <property type="nucleotide sequence ID" value="NZ_WHNP01000091.1"/>
</dbReference>
<keyword evidence="4" id="KW-1185">Reference proteome</keyword>
<feature type="region of interest" description="Disordered" evidence="1">
    <location>
        <begin position="146"/>
        <end position="172"/>
    </location>
</feature>
<evidence type="ECO:0000313" key="4">
    <source>
        <dbReference type="Proteomes" id="UP000484381"/>
    </source>
</evidence>
<evidence type="ECO:0000256" key="2">
    <source>
        <dbReference type="SAM" id="Phobius"/>
    </source>
</evidence>
<keyword evidence="2" id="KW-0472">Membrane</keyword>
<dbReference type="EMBL" id="WHNP01000091">
    <property type="protein sequence ID" value="MPW23113.1"/>
    <property type="molecule type" value="Genomic_DNA"/>
</dbReference>
<feature type="transmembrane region" description="Helical" evidence="2">
    <location>
        <begin position="28"/>
        <end position="52"/>
    </location>
</feature>
<evidence type="ECO:0008006" key="5">
    <source>
        <dbReference type="Google" id="ProtNLM"/>
    </source>
</evidence>
<name>A0A7X1TL47_9BURK</name>
<keyword evidence="2" id="KW-1133">Transmembrane helix</keyword>
<accession>A0A7X1TL47</accession>
<proteinExistence type="predicted"/>
<dbReference type="AlphaFoldDB" id="A0A7X1TL47"/>
<keyword evidence="2" id="KW-0812">Transmembrane</keyword>
<dbReference type="Proteomes" id="UP000484381">
    <property type="component" value="Unassembled WGS sequence"/>
</dbReference>
<sequence length="172" mass="18687">MAIDRDDIKKTIADECKATKRSTKLWSLLHYGLSFSAIALSAAAASVLNLNHLFSLSSELRHDYATLFSTIAAVFGSIAVAGNFASKWSASRMARSGLEQLRYQLLDTSCDLTAVLARLCQIRRDKDIAFTQQVGRTSAQQLPASFEAAQNAPVAPQPENSKPIPISDKRAS</sequence>
<comment type="caution">
    <text evidence="3">The sequence shown here is derived from an EMBL/GenBank/DDBJ whole genome shotgun (WGS) entry which is preliminary data.</text>
</comment>
<protein>
    <recommendedName>
        <fullName evidence="5">DUF4231 domain-containing protein</fullName>
    </recommendedName>
</protein>
<feature type="transmembrane region" description="Helical" evidence="2">
    <location>
        <begin position="64"/>
        <end position="85"/>
    </location>
</feature>
<organism evidence="3 4">
    <name type="scientific">Paraburkholderia franconis</name>
    <dbReference type="NCBI Taxonomy" id="2654983"/>
    <lineage>
        <taxon>Bacteria</taxon>
        <taxon>Pseudomonadati</taxon>
        <taxon>Pseudomonadota</taxon>
        <taxon>Betaproteobacteria</taxon>
        <taxon>Burkholderiales</taxon>
        <taxon>Burkholderiaceae</taxon>
        <taxon>Paraburkholderia</taxon>
    </lineage>
</organism>
<reference evidence="3 4" key="1">
    <citation type="submission" date="2019-10" db="EMBL/GenBank/DDBJ databases">
        <title>Paraburkholderia sp. isolated from nodules of Mimosa pudica from Brazilian Atlantic Forest soils.</title>
        <authorList>
            <person name="Paulitsch F."/>
            <person name="Hungria M."/>
            <person name="Dall'Agnol R."/>
        </authorList>
    </citation>
    <scope>NUCLEOTIDE SEQUENCE [LARGE SCALE GENOMIC DNA]</scope>
    <source>
        <strain evidence="3 4">CNPSo 3157</strain>
    </source>
</reference>
<evidence type="ECO:0000313" key="3">
    <source>
        <dbReference type="EMBL" id="MPW23113.1"/>
    </source>
</evidence>